<dbReference type="CDD" id="cd04164">
    <property type="entry name" value="trmE"/>
    <property type="match status" value="1"/>
</dbReference>
<evidence type="ECO:0000256" key="8">
    <source>
        <dbReference type="RuleBase" id="RU003313"/>
    </source>
</evidence>
<keyword evidence="6 7" id="KW-0342">GTP-binding</keyword>
<dbReference type="HAMAP" id="MF_00379">
    <property type="entry name" value="GTPase_MnmE"/>
    <property type="match status" value="1"/>
</dbReference>
<dbReference type="NCBIfam" id="TIGR00231">
    <property type="entry name" value="small_GTP"/>
    <property type="match status" value="1"/>
</dbReference>
<feature type="binding site" evidence="7">
    <location>
        <position position="233"/>
    </location>
    <ligand>
        <name>Mg(2+)</name>
        <dbReference type="ChEBI" id="CHEBI:18420"/>
    </ligand>
</feature>
<name>A0A5B3G414_9BACT</name>
<protein>
    <recommendedName>
        <fullName evidence="7">tRNA modification GTPase MnmE</fullName>
        <ecNumber evidence="7">3.6.-.-</ecNumber>
    </recommendedName>
</protein>
<dbReference type="InterPro" id="IPR027266">
    <property type="entry name" value="TrmE/GcvT-like"/>
</dbReference>
<dbReference type="SUPFAM" id="SSF116878">
    <property type="entry name" value="TrmE connector domain"/>
    <property type="match status" value="1"/>
</dbReference>
<dbReference type="InterPro" id="IPR027417">
    <property type="entry name" value="P-loop_NTPase"/>
</dbReference>
<keyword evidence="3 7" id="KW-0547">Nucleotide-binding</keyword>
<accession>A0A5B3G414</accession>
<dbReference type="InterPro" id="IPR005225">
    <property type="entry name" value="Small_GTP-bd"/>
</dbReference>
<comment type="cofactor">
    <cofactor evidence="7">
        <name>K(+)</name>
        <dbReference type="ChEBI" id="CHEBI:29103"/>
    </cofactor>
    <text evidence="7">Binds 1 potassium ion per subunit.</text>
</comment>
<dbReference type="InterPro" id="IPR004520">
    <property type="entry name" value="GTPase_MnmE"/>
</dbReference>
<feature type="binding site" evidence="7">
    <location>
        <position position="123"/>
    </location>
    <ligand>
        <name>(6S)-5-formyl-5,6,7,8-tetrahydrofolate</name>
        <dbReference type="ChEBI" id="CHEBI:57457"/>
    </ligand>
</feature>
<evidence type="ECO:0000256" key="2">
    <source>
        <dbReference type="ARBA" id="ARBA00022694"/>
    </source>
</evidence>
<dbReference type="PROSITE" id="PS51709">
    <property type="entry name" value="G_TRME"/>
    <property type="match status" value="1"/>
</dbReference>
<dbReference type="Gene3D" id="1.20.120.430">
    <property type="entry name" value="tRNA modification GTPase MnmE domain 2"/>
    <property type="match status" value="1"/>
</dbReference>
<dbReference type="Gene3D" id="3.40.50.300">
    <property type="entry name" value="P-loop containing nucleotide triphosphate hydrolases"/>
    <property type="match status" value="1"/>
</dbReference>
<organism evidence="10 11">
    <name type="scientific">Alistipes shahii</name>
    <dbReference type="NCBI Taxonomy" id="328814"/>
    <lineage>
        <taxon>Bacteria</taxon>
        <taxon>Pseudomonadati</taxon>
        <taxon>Bacteroidota</taxon>
        <taxon>Bacteroidia</taxon>
        <taxon>Bacteroidales</taxon>
        <taxon>Rikenellaceae</taxon>
        <taxon>Alistipes</taxon>
    </lineage>
</organism>
<keyword evidence="7" id="KW-0378">Hydrolase</keyword>
<gene>
    <name evidence="7 10" type="primary">mnmE</name>
    <name evidence="7" type="synonym">trmE</name>
    <name evidence="10" type="ORF">F2Y13_11110</name>
</gene>
<keyword evidence="7" id="KW-0963">Cytoplasm</keyword>
<dbReference type="InterPro" id="IPR025867">
    <property type="entry name" value="MnmE_helical"/>
</dbReference>
<comment type="subcellular location">
    <subcellularLocation>
        <location evidence="7">Cytoplasm</location>
    </subcellularLocation>
</comment>
<evidence type="ECO:0000256" key="7">
    <source>
        <dbReference type="HAMAP-Rule" id="MF_00379"/>
    </source>
</evidence>
<feature type="binding site" evidence="7">
    <location>
        <position position="84"/>
    </location>
    <ligand>
        <name>(6S)-5-formyl-5,6,7,8-tetrahydrofolate</name>
        <dbReference type="ChEBI" id="CHEBI:57457"/>
    </ligand>
</feature>
<dbReference type="PANTHER" id="PTHR42714">
    <property type="entry name" value="TRNA MODIFICATION GTPASE GTPBP3"/>
    <property type="match status" value="1"/>
</dbReference>
<feature type="binding site" evidence="7">
    <location>
        <begin position="229"/>
        <end position="234"/>
    </location>
    <ligand>
        <name>GTP</name>
        <dbReference type="ChEBI" id="CHEBI:37565"/>
    </ligand>
</feature>
<sequence>MNTDHDTIVAPATAAGGAIAVIRISGGEAFAVCDRIFRGRRPLAEADGYTVHYGTIAEGDRVIDDVLAAVFRAPHSYTGENSVEISCHGSSYIVSEILRLLTAAGGRMAQPGEFTIRAYLAGKLDLSQAEAVADMIASSSRAAHALASTQMRGGYSEELESLREKLLNLTSLLELELDFSEEDVEFADRTALRATMQRIAAEIDRLRSSFALGNAIREGVAVAIAGAPNVGKSTLLNRLLNEERAMVSEIAGTTRDVIEECANIGGVLFRFLDTAGIRPTDDRLEQMGIQRTMSSIERARIVIHMVDASTLTGPVPAPDFPLRPGQKLLTVVNKTDKAPAAWRLPEGVVGISAKHGEGIDALCDALRESVDTEALYHGDPVVSNSRHYEALSAAREALGQALDGLAHGLPTDLLSEEIRQVITHLGAITGRGAIAPDEILQNIFSKFCIGK</sequence>
<dbReference type="GO" id="GO:0002098">
    <property type="term" value="P:tRNA wobble uridine modification"/>
    <property type="evidence" value="ECO:0007669"/>
    <property type="project" value="TreeGrafter"/>
</dbReference>
<comment type="subunit">
    <text evidence="7">Homodimer. Heterotetramer of two MnmE and two MnmG subunits.</text>
</comment>
<evidence type="ECO:0000256" key="3">
    <source>
        <dbReference type="ARBA" id="ARBA00022741"/>
    </source>
</evidence>
<feature type="binding site" evidence="7">
    <location>
        <position position="23"/>
    </location>
    <ligand>
        <name>(6S)-5-formyl-5,6,7,8-tetrahydrofolate</name>
        <dbReference type="ChEBI" id="CHEBI:57457"/>
    </ligand>
</feature>
<dbReference type="Gene3D" id="3.30.1360.120">
    <property type="entry name" value="Probable tRNA modification gtpase trme, domain 1"/>
    <property type="match status" value="1"/>
</dbReference>
<reference evidence="10 11" key="1">
    <citation type="journal article" date="2019" name="Nat. Med.">
        <title>A library of human gut bacterial isolates paired with longitudinal multiomics data enables mechanistic microbiome research.</title>
        <authorList>
            <person name="Poyet M."/>
            <person name="Groussin M."/>
            <person name="Gibbons S.M."/>
            <person name="Avila-Pacheco J."/>
            <person name="Jiang X."/>
            <person name="Kearney S.M."/>
            <person name="Perrotta A.R."/>
            <person name="Berdy B."/>
            <person name="Zhao S."/>
            <person name="Lieberman T.D."/>
            <person name="Swanson P.K."/>
            <person name="Smith M."/>
            <person name="Roesemann S."/>
            <person name="Alexander J.E."/>
            <person name="Rich S.A."/>
            <person name="Livny J."/>
            <person name="Vlamakis H."/>
            <person name="Clish C."/>
            <person name="Bullock K."/>
            <person name="Deik A."/>
            <person name="Scott J."/>
            <person name="Pierce K.A."/>
            <person name="Xavier R.J."/>
            <person name="Alm E.J."/>
        </authorList>
    </citation>
    <scope>NUCLEOTIDE SEQUENCE [LARGE SCALE GENOMIC DNA]</scope>
    <source>
        <strain evidence="10 11">BIOML-A2</strain>
    </source>
</reference>
<dbReference type="GO" id="GO:0046872">
    <property type="term" value="F:metal ion binding"/>
    <property type="evidence" value="ECO:0007669"/>
    <property type="project" value="UniProtKB-KW"/>
</dbReference>
<proteinExistence type="inferred from homology"/>
<evidence type="ECO:0000256" key="6">
    <source>
        <dbReference type="ARBA" id="ARBA00023134"/>
    </source>
</evidence>
<evidence type="ECO:0000259" key="9">
    <source>
        <dbReference type="PROSITE" id="PS51709"/>
    </source>
</evidence>
<keyword evidence="4 7" id="KW-0460">Magnesium</keyword>
<dbReference type="AlphaFoldDB" id="A0A5B3G414"/>
<feature type="binding site" evidence="7">
    <location>
        <begin position="273"/>
        <end position="276"/>
    </location>
    <ligand>
        <name>GTP</name>
        <dbReference type="ChEBI" id="CHEBI:37565"/>
    </ligand>
</feature>
<feature type="binding site" evidence="7">
    <location>
        <position position="229"/>
    </location>
    <ligand>
        <name>K(+)</name>
        <dbReference type="ChEBI" id="CHEBI:29103"/>
    </ligand>
</feature>
<dbReference type="NCBIfam" id="TIGR00450">
    <property type="entry name" value="mnmE_trmE_thdF"/>
    <property type="match status" value="1"/>
</dbReference>
<dbReference type="Pfam" id="PF01926">
    <property type="entry name" value="MMR_HSR1"/>
    <property type="match status" value="1"/>
</dbReference>
<dbReference type="GO" id="GO:0030488">
    <property type="term" value="P:tRNA methylation"/>
    <property type="evidence" value="ECO:0007669"/>
    <property type="project" value="TreeGrafter"/>
</dbReference>
<dbReference type="InterPro" id="IPR027368">
    <property type="entry name" value="MnmE_dom2"/>
</dbReference>
<feature type="binding site" evidence="7">
    <location>
        <position position="254"/>
    </location>
    <ligand>
        <name>Mg(2+)</name>
        <dbReference type="ChEBI" id="CHEBI:18420"/>
    </ligand>
</feature>
<dbReference type="GO" id="GO:0005829">
    <property type="term" value="C:cytosol"/>
    <property type="evidence" value="ECO:0007669"/>
    <property type="project" value="TreeGrafter"/>
</dbReference>
<comment type="caution">
    <text evidence="10">The sequence shown here is derived from an EMBL/GenBank/DDBJ whole genome shotgun (WGS) entry which is preliminary data.</text>
</comment>
<dbReference type="RefSeq" id="WP_149887599.1">
    <property type="nucleotide sequence ID" value="NZ_CAUCFE010000023.1"/>
</dbReference>
<comment type="function">
    <text evidence="7">Exhibits a very high intrinsic GTPase hydrolysis rate. Involved in the addition of a carboxymethylaminomethyl (cmnm) group at the wobble position (U34) of certain tRNAs, forming tRNA-cmnm(5)s(2)U34.</text>
</comment>
<dbReference type="Pfam" id="PF10396">
    <property type="entry name" value="TrmE_N"/>
    <property type="match status" value="1"/>
</dbReference>
<dbReference type="PRINTS" id="PR00326">
    <property type="entry name" value="GTP1OBG"/>
</dbReference>
<dbReference type="PANTHER" id="PTHR42714:SF2">
    <property type="entry name" value="TRNA MODIFICATION GTPASE GTPBP3, MITOCHONDRIAL"/>
    <property type="match status" value="1"/>
</dbReference>
<keyword evidence="7" id="KW-0479">Metal-binding</keyword>
<dbReference type="InterPro" id="IPR018948">
    <property type="entry name" value="GTP-bd_TrmE_N"/>
</dbReference>
<dbReference type="SUPFAM" id="SSF52540">
    <property type="entry name" value="P-loop containing nucleoside triphosphate hydrolases"/>
    <property type="match status" value="1"/>
</dbReference>
<evidence type="ECO:0000313" key="10">
    <source>
        <dbReference type="EMBL" id="KAA2367952.1"/>
    </source>
</evidence>
<dbReference type="Pfam" id="PF12631">
    <property type="entry name" value="MnmE_helical"/>
    <property type="match status" value="1"/>
</dbReference>
<feature type="binding site" evidence="7">
    <location>
        <position position="248"/>
    </location>
    <ligand>
        <name>K(+)</name>
        <dbReference type="ChEBI" id="CHEBI:29103"/>
    </ligand>
</feature>
<dbReference type="GO" id="GO:0003924">
    <property type="term" value="F:GTPase activity"/>
    <property type="evidence" value="ECO:0007669"/>
    <property type="project" value="UniProtKB-UniRule"/>
</dbReference>
<feature type="binding site" evidence="7">
    <location>
        <position position="451"/>
    </location>
    <ligand>
        <name>(6S)-5-formyl-5,6,7,8-tetrahydrofolate</name>
        <dbReference type="ChEBI" id="CHEBI:57457"/>
    </ligand>
</feature>
<dbReference type="Proteomes" id="UP000323567">
    <property type="component" value="Unassembled WGS sequence"/>
</dbReference>
<keyword evidence="5 7" id="KW-0630">Potassium</keyword>
<evidence type="ECO:0000256" key="4">
    <source>
        <dbReference type="ARBA" id="ARBA00022842"/>
    </source>
</evidence>
<dbReference type="GO" id="GO:0005525">
    <property type="term" value="F:GTP binding"/>
    <property type="evidence" value="ECO:0007669"/>
    <property type="project" value="UniProtKB-UniRule"/>
</dbReference>
<comment type="similarity">
    <text evidence="1 7 8">Belongs to the TRAFAC class TrmE-Era-EngA-EngB-Septin-like GTPase superfamily. TrmE GTPase family.</text>
</comment>
<comment type="caution">
    <text evidence="7">Lacks conserved residue(s) required for the propagation of feature annotation.</text>
</comment>
<evidence type="ECO:0000256" key="1">
    <source>
        <dbReference type="ARBA" id="ARBA00011043"/>
    </source>
</evidence>
<evidence type="ECO:0000256" key="5">
    <source>
        <dbReference type="ARBA" id="ARBA00022958"/>
    </source>
</evidence>
<dbReference type="EC" id="3.6.-.-" evidence="7"/>
<feature type="domain" description="TrmE-type G" evidence="9">
    <location>
        <begin position="219"/>
        <end position="371"/>
    </location>
</feature>
<dbReference type="CDD" id="cd14858">
    <property type="entry name" value="TrmE_N"/>
    <property type="match status" value="1"/>
</dbReference>
<dbReference type="EMBL" id="VVXK01000016">
    <property type="protein sequence ID" value="KAA2367952.1"/>
    <property type="molecule type" value="Genomic_DNA"/>
</dbReference>
<feature type="binding site" evidence="7">
    <location>
        <begin position="248"/>
        <end position="254"/>
    </location>
    <ligand>
        <name>GTP</name>
        <dbReference type="ChEBI" id="CHEBI:37565"/>
    </ligand>
</feature>
<feature type="binding site" evidence="7">
    <location>
        <position position="250"/>
    </location>
    <ligand>
        <name>K(+)</name>
        <dbReference type="ChEBI" id="CHEBI:29103"/>
    </ligand>
</feature>
<keyword evidence="2 7" id="KW-0819">tRNA processing</keyword>
<dbReference type="InterPro" id="IPR031168">
    <property type="entry name" value="G_TrmE"/>
</dbReference>
<evidence type="ECO:0000313" key="11">
    <source>
        <dbReference type="Proteomes" id="UP000323567"/>
    </source>
</evidence>
<dbReference type="InterPro" id="IPR006073">
    <property type="entry name" value="GTP-bd"/>
</dbReference>
<feature type="binding site" evidence="7">
    <location>
        <position position="253"/>
    </location>
    <ligand>
        <name>K(+)</name>
        <dbReference type="ChEBI" id="CHEBI:29103"/>
    </ligand>
</feature>